<dbReference type="InterPro" id="IPR029056">
    <property type="entry name" value="Ribokinase-like"/>
</dbReference>
<dbReference type="CDD" id="cd19367">
    <property type="entry name" value="TenA_C_ScTHI20-like"/>
    <property type="match status" value="1"/>
</dbReference>
<dbReference type="EMBL" id="SPRX01000036">
    <property type="protein sequence ID" value="TIC64206.1"/>
    <property type="molecule type" value="Genomic_DNA"/>
</dbReference>
<dbReference type="GO" id="GO:0008972">
    <property type="term" value="F:phosphomethylpyrimidine kinase activity"/>
    <property type="evidence" value="ECO:0007669"/>
    <property type="project" value="InterPro"/>
</dbReference>
<dbReference type="InterPro" id="IPR016072">
    <property type="entry name" value="Skp1_comp_dimer"/>
</dbReference>
<dbReference type="InterPro" id="IPR016073">
    <property type="entry name" value="Skp1_comp_POZ"/>
</dbReference>
<reference evidence="7 8" key="1">
    <citation type="submission" date="2019-03" db="EMBL/GenBank/DDBJ databases">
        <title>Sequencing 25 genomes of Wallemia mellicola.</title>
        <authorList>
            <person name="Gostincar C."/>
        </authorList>
    </citation>
    <scope>NUCLEOTIDE SEQUENCE [LARGE SCALE GENOMIC DNA]</scope>
    <source>
        <strain evidence="7 8">EXF-757</strain>
    </source>
</reference>
<comment type="caution">
    <text evidence="7">The sequence shown here is derived from an EMBL/GenBank/DDBJ whole genome shotgun (WGS) entry which is preliminary data.</text>
</comment>
<evidence type="ECO:0000256" key="2">
    <source>
        <dbReference type="ARBA" id="ARBA00022786"/>
    </source>
</evidence>
<feature type="domain" description="Thiaminase-2/PQQC" evidence="4">
    <location>
        <begin position="510"/>
        <end position="649"/>
    </location>
</feature>
<evidence type="ECO:0000259" key="5">
    <source>
        <dbReference type="Pfam" id="PF03931"/>
    </source>
</evidence>
<evidence type="ECO:0000259" key="4">
    <source>
        <dbReference type="Pfam" id="PF03070"/>
    </source>
</evidence>
<protein>
    <recommendedName>
        <fullName evidence="9">Phosphomethylpyrimidine kinase</fullName>
    </recommendedName>
</protein>
<dbReference type="Pfam" id="PF03070">
    <property type="entry name" value="TENA_THI-4"/>
    <property type="match status" value="1"/>
</dbReference>
<feature type="domain" description="Pyridoxamine kinase/Phosphomethylpyrimidine kinase" evidence="6">
    <location>
        <begin position="192"/>
        <end position="362"/>
    </location>
</feature>
<dbReference type="Gene3D" id="3.30.710.10">
    <property type="entry name" value="Potassium Channel Kv1.1, Chain A"/>
    <property type="match status" value="1"/>
</dbReference>
<evidence type="ECO:0000313" key="7">
    <source>
        <dbReference type="EMBL" id="TIC64206.1"/>
    </source>
</evidence>
<comment type="similarity">
    <text evidence="1">Belongs to the SKP1 family.</text>
</comment>
<dbReference type="SMART" id="SM00512">
    <property type="entry name" value="Skp1"/>
    <property type="match status" value="1"/>
</dbReference>
<evidence type="ECO:0008006" key="9">
    <source>
        <dbReference type="Google" id="ProtNLM"/>
    </source>
</evidence>
<dbReference type="InterPro" id="IPR013749">
    <property type="entry name" value="PM/HMP-P_kinase-1"/>
</dbReference>
<dbReference type="CDD" id="cd01169">
    <property type="entry name" value="HMPP_kinase"/>
    <property type="match status" value="1"/>
</dbReference>
<dbReference type="AlphaFoldDB" id="A0A4T0P2H7"/>
<evidence type="ECO:0000259" key="6">
    <source>
        <dbReference type="Pfam" id="PF08543"/>
    </source>
</evidence>
<feature type="domain" description="SKP1 component POZ" evidence="5">
    <location>
        <begin position="7"/>
        <end position="67"/>
    </location>
</feature>
<keyword evidence="2" id="KW-0833">Ubl conjugation pathway</keyword>
<dbReference type="InterPro" id="IPR001232">
    <property type="entry name" value="SKP1-like"/>
</dbReference>
<dbReference type="SUPFAM" id="SSF53613">
    <property type="entry name" value="Ribokinase-like"/>
    <property type="match status" value="1"/>
</dbReference>
<feature type="domain" description="SKP1 component dimerisation" evidence="3">
    <location>
        <begin position="115"/>
        <end position="162"/>
    </location>
</feature>
<dbReference type="InterPro" id="IPR004399">
    <property type="entry name" value="HMP/HMP-P_kinase_dom"/>
</dbReference>
<evidence type="ECO:0000259" key="3">
    <source>
        <dbReference type="Pfam" id="PF01466"/>
    </source>
</evidence>
<dbReference type="GO" id="GO:0006511">
    <property type="term" value="P:ubiquitin-dependent protein catabolic process"/>
    <property type="evidence" value="ECO:0007669"/>
    <property type="project" value="InterPro"/>
</dbReference>
<dbReference type="NCBIfam" id="TIGR00097">
    <property type="entry name" value="HMP-P_kinase"/>
    <property type="match status" value="1"/>
</dbReference>
<dbReference type="Pfam" id="PF01466">
    <property type="entry name" value="Skp1"/>
    <property type="match status" value="1"/>
</dbReference>
<dbReference type="SUPFAM" id="SSF48613">
    <property type="entry name" value="Heme oxygenase-like"/>
    <property type="match status" value="1"/>
</dbReference>
<feature type="domain" description="Pyridoxamine kinase/Phosphomethylpyrimidine kinase" evidence="6">
    <location>
        <begin position="405"/>
        <end position="483"/>
    </location>
</feature>
<dbReference type="Gene3D" id="1.20.910.10">
    <property type="entry name" value="Heme oxygenase-like"/>
    <property type="match status" value="1"/>
</dbReference>
<dbReference type="CDD" id="cd18322">
    <property type="entry name" value="BTB_POZ_SKP1"/>
    <property type="match status" value="1"/>
</dbReference>
<dbReference type="GO" id="GO:0005829">
    <property type="term" value="C:cytosol"/>
    <property type="evidence" value="ECO:0007669"/>
    <property type="project" value="TreeGrafter"/>
</dbReference>
<dbReference type="InterPro" id="IPR011333">
    <property type="entry name" value="SKP1/BTB/POZ_sf"/>
</dbReference>
<evidence type="ECO:0000256" key="1">
    <source>
        <dbReference type="ARBA" id="ARBA00009993"/>
    </source>
</evidence>
<dbReference type="SUPFAM" id="SSF54695">
    <property type="entry name" value="POZ domain"/>
    <property type="match status" value="1"/>
</dbReference>
<organism evidence="7 8">
    <name type="scientific">Wallemia mellicola</name>
    <dbReference type="NCBI Taxonomy" id="1708541"/>
    <lineage>
        <taxon>Eukaryota</taxon>
        <taxon>Fungi</taxon>
        <taxon>Dikarya</taxon>
        <taxon>Basidiomycota</taxon>
        <taxon>Wallemiomycotina</taxon>
        <taxon>Wallemiomycetes</taxon>
        <taxon>Wallemiales</taxon>
        <taxon>Wallemiaceae</taxon>
        <taxon>Wallemia</taxon>
    </lineage>
</organism>
<dbReference type="Proteomes" id="UP000310708">
    <property type="component" value="Unassembled WGS sequence"/>
</dbReference>
<dbReference type="FunFam" id="3.30.710.10:FF:000026">
    <property type="entry name" value="E3 ubiquitin ligase complex SCF subunit"/>
    <property type="match status" value="1"/>
</dbReference>
<dbReference type="Pfam" id="PF03931">
    <property type="entry name" value="Skp1_POZ"/>
    <property type="match status" value="1"/>
</dbReference>
<dbReference type="InterPro" id="IPR036296">
    <property type="entry name" value="SKP1-like_dim_sf"/>
</dbReference>
<dbReference type="SUPFAM" id="SSF81382">
    <property type="entry name" value="Skp1 dimerisation domain-like"/>
    <property type="match status" value="1"/>
</dbReference>
<evidence type="ECO:0000313" key="8">
    <source>
        <dbReference type="Proteomes" id="UP000310708"/>
    </source>
</evidence>
<gene>
    <name evidence="7" type="ORF">E3Q01_02868</name>
</gene>
<dbReference type="PANTHER" id="PTHR20858:SF17">
    <property type="entry name" value="HYDROXYMETHYLPYRIMIDINE_PHOSPHOMETHYLPYRIMIDINE KINASE THI20-RELATED"/>
    <property type="match status" value="1"/>
</dbReference>
<name>A0A4T0P2H7_9BASI</name>
<dbReference type="PANTHER" id="PTHR20858">
    <property type="entry name" value="PHOSPHOMETHYLPYRIMIDINE KINASE"/>
    <property type="match status" value="1"/>
</dbReference>
<dbReference type="InterPro" id="IPR004305">
    <property type="entry name" value="Thiaminase-2/PQQC"/>
</dbReference>
<proteinExistence type="inferred from homology"/>
<accession>A0A4T0P2H7</accession>
<dbReference type="GO" id="GO:0008902">
    <property type="term" value="F:hydroxymethylpyrimidine kinase activity"/>
    <property type="evidence" value="ECO:0007669"/>
    <property type="project" value="TreeGrafter"/>
</dbReference>
<dbReference type="Pfam" id="PF08543">
    <property type="entry name" value="Phos_pyr_kin"/>
    <property type="match status" value="2"/>
</dbReference>
<dbReference type="GO" id="GO:0009228">
    <property type="term" value="P:thiamine biosynthetic process"/>
    <property type="evidence" value="ECO:0007669"/>
    <property type="project" value="InterPro"/>
</dbReference>
<dbReference type="Gene3D" id="3.40.1190.20">
    <property type="match status" value="1"/>
</dbReference>
<dbReference type="InterPro" id="IPR016084">
    <property type="entry name" value="Haem_Oase-like_multi-hlx"/>
</dbReference>
<sequence>MAESEAKVNLLTSDNEQFTVDKDIAERSVLIKNMLEDIGESDHPIPLPNVTSNVFKKVLEYCDHHRKDPLPSSDESADDSRKRTTDINEWDQKFIQVDQEMLFEIILAANYLDIKPLLDVGCKTVANMIKGKTPEEIRKLFNIQNDFTPEEEAQIRKENEWAEDPGLSEAKGEVATFENVALPKILTIAGSDSGGGAGIQADLKSFTALKTYGMSAITAVTSQNTVKVNGVHAIPTDFISSQIRDVVTDIGVDAIKTGMLHSKEVIETVVETLNDLNVKCPIVVDPVMVSTSGHRLLNEDALNMLREKLIPATTIITPNIPEAELIQDGKIGELADMMKIAESLGCKNALIKGGHRPYRDLIGNESIDEALSKMEKLSNVTVVGYGSTAEVLEEYRNAHSGEKFNELVIDVLWESDRKHFTLFVQPYIQSSNTHGTGCTLSAALAAYLGKGMSMSMAVKSAIEFTSLGIESSMSLGSGNGPLNHMHSTKILPLSLPTSTSPAPFTTHLIQSAAEHWDDYIYHPFVKQLADGTLPKESFLHYITQDYVYLVHYARIHSLAGYKSNSFADLEAFANITQHIAKESAMHVEYCNSWGISTSDLLKTVESAHNIAYTRYLTDVGHSGTLLELLVAVASCLLGYGEIGRRLKKSALTGEEFAPGLVCKKENNPYWK</sequence>